<proteinExistence type="predicted"/>
<accession>A0A0E9U655</accession>
<organism evidence="1">
    <name type="scientific">Anguilla anguilla</name>
    <name type="common">European freshwater eel</name>
    <name type="synonym">Muraena anguilla</name>
    <dbReference type="NCBI Taxonomy" id="7936"/>
    <lineage>
        <taxon>Eukaryota</taxon>
        <taxon>Metazoa</taxon>
        <taxon>Chordata</taxon>
        <taxon>Craniata</taxon>
        <taxon>Vertebrata</taxon>
        <taxon>Euteleostomi</taxon>
        <taxon>Actinopterygii</taxon>
        <taxon>Neopterygii</taxon>
        <taxon>Teleostei</taxon>
        <taxon>Anguilliformes</taxon>
        <taxon>Anguillidae</taxon>
        <taxon>Anguilla</taxon>
    </lineage>
</organism>
<sequence>MFYMAKLPQTNMLCVLTKVKPEKS</sequence>
<dbReference type="EMBL" id="GBXM01047286">
    <property type="protein sequence ID" value="JAH61291.1"/>
    <property type="molecule type" value="Transcribed_RNA"/>
</dbReference>
<reference evidence="1" key="1">
    <citation type="submission" date="2014-11" db="EMBL/GenBank/DDBJ databases">
        <authorList>
            <person name="Amaro Gonzalez C."/>
        </authorList>
    </citation>
    <scope>NUCLEOTIDE SEQUENCE</scope>
</reference>
<evidence type="ECO:0000313" key="1">
    <source>
        <dbReference type="EMBL" id="JAH61291.1"/>
    </source>
</evidence>
<name>A0A0E9U655_ANGAN</name>
<reference evidence="1" key="2">
    <citation type="journal article" date="2015" name="Fish Shellfish Immunol.">
        <title>Early steps in the European eel (Anguilla anguilla)-Vibrio vulnificus interaction in the gills: Role of the RtxA13 toxin.</title>
        <authorList>
            <person name="Callol A."/>
            <person name="Pajuelo D."/>
            <person name="Ebbesson L."/>
            <person name="Teles M."/>
            <person name="MacKenzie S."/>
            <person name="Amaro C."/>
        </authorList>
    </citation>
    <scope>NUCLEOTIDE SEQUENCE</scope>
</reference>
<protein>
    <submittedName>
        <fullName evidence="1">Uncharacterized protein</fullName>
    </submittedName>
</protein>
<dbReference type="AlphaFoldDB" id="A0A0E9U655"/>